<dbReference type="VEuPathDB" id="VectorBase:ASIC004302"/>
<dbReference type="Proteomes" id="UP000030765">
    <property type="component" value="Unassembled WGS sequence"/>
</dbReference>
<dbReference type="EMBL" id="KE524832">
    <property type="protein sequence ID" value="KFB37096.1"/>
    <property type="molecule type" value="Genomic_DNA"/>
</dbReference>
<gene>
    <name evidence="4" type="ORF">ZHAS_00004302</name>
</gene>
<keyword evidence="2" id="KW-0812">Transmembrane</keyword>
<keyword evidence="2" id="KW-0472">Membrane</keyword>
<evidence type="ECO:0000256" key="1">
    <source>
        <dbReference type="SAM" id="MobiDB-lite"/>
    </source>
</evidence>
<evidence type="ECO:0000313" key="6">
    <source>
        <dbReference type="Proteomes" id="UP000030765"/>
    </source>
</evidence>
<feature type="compositionally biased region" description="Polar residues" evidence="1">
    <location>
        <begin position="175"/>
        <end position="188"/>
    </location>
</feature>
<keyword evidence="2" id="KW-1133">Transmembrane helix</keyword>
<name>A0A084VGK2_ANOSI</name>
<feature type="chain" id="PRO_5014502896" evidence="3">
    <location>
        <begin position="20"/>
        <end position="224"/>
    </location>
</feature>
<reference evidence="5" key="2">
    <citation type="submission" date="2020-05" db="UniProtKB">
        <authorList>
            <consortium name="EnsemblMetazoa"/>
        </authorList>
    </citation>
    <scope>IDENTIFICATION</scope>
</reference>
<proteinExistence type="predicted"/>
<feature type="transmembrane region" description="Helical" evidence="2">
    <location>
        <begin position="204"/>
        <end position="223"/>
    </location>
</feature>
<reference evidence="4 6" key="1">
    <citation type="journal article" date="2014" name="BMC Genomics">
        <title>Genome sequence of Anopheles sinensis provides insight into genetics basis of mosquito competence for malaria parasites.</title>
        <authorList>
            <person name="Zhou D."/>
            <person name="Zhang D."/>
            <person name="Ding G."/>
            <person name="Shi L."/>
            <person name="Hou Q."/>
            <person name="Ye Y."/>
            <person name="Xu Y."/>
            <person name="Zhou H."/>
            <person name="Xiong C."/>
            <person name="Li S."/>
            <person name="Yu J."/>
            <person name="Hong S."/>
            <person name="Yu X."/>
            <person name="Zou P."/>
            <person name="Chen C."/>
            <person name="Chang X."/>
            <person name="Wang W."/>
            <person name="Lv Y."/>
            <person name="Sun Y."/>
            <person name="Ma L."/>
            <person name="Shen B."/>
            <person name="Zhu C."/>
        </authorList>
    </citation>
    <scope>NUCLEOTIDE SEQUENCE [LARGE SCALE GENOMIC DNA]</scope>
</reference>
<keyword evidence="6" id="KW-1185">Reference proteome</keyword>
<evidence type="ECO:0000313" key="4">
    <source>
        <dbReference type="EMBL" id="KFB37096.1"/>
    </source>
</evidence>
<dbReference type="AlphaFoldDB" id="A0A084VGK2"/>
<organism evidence="4">
    <name type="scientific">Anopheles sinensis</name>
    <name type="common">Mosquito</name>
    <dbReference type="NCBI Taxonomy" id="74873"/>
    <lineage>
        <taxon>Eukaryota</taxon>
        <taxon>Metazoa</taxon>
        <taxon>Ecdysozoa</taxon>
        <taxon>Arthropoda</taxon>
        <taxon>Hexapoda</taxon>
        <taxon>Insecta</taxon>
        <taxon>Pterygota</taxon>
        <taxon>Neoptera</taxon>
        <taxon>Endopterygota</taxon>
        <taxon>Diptera</taxon>
        <taxon>Nematocera</taxon>
        <taxon>Culicoidea</taxon>
        <taxon>Culicidae</taxon>
        <taxon>Anophelinae</taxon>
        <taxon>Anopheles</taxon>
    </lineage>
</organism>
<protein>
    <submittedName>
        <fullName evidence="4 5">tRNA nucleotidyltransferasepolyA-polymerase</fullName>
    </submittedName>
</protein>
<feature type="region of interest" description="Disordered" evidence="1">
    <location>
        <begin position="175"/>
        <end position="195"/>
    </location>
</feature>
<evidence type="ECO:0000313" key="5">
    <source>
        <dbReference type="EnsemblMetazoa" id="ASIC004302-PA"/>
    </source>
</evidence>
<evidence type="ECO:0000256" key="3">
    <source>
        <dbReference type="SAM" id="SignalP"/>
    </source>
</evidence>
<keyword evidence="4" id="KW-0808">Transferase</keyword>
<dbReference type="GO" id="GO:0016740">
    <property type="term" value="F:transferase activity"/>
    <property type="evidence" value="ECO:0007669"/>
    <property type="project" value="UniProtKB-KW"/>
</dbReference>
<evidence type="ECO:0000256" key="2">
    <source>
        <dbReference type="SAM" id="Phobius"/>
    </source>
</evidence>
<dbReference type="EnsemblMetazoa" id="ASIC004302-RA">
    <property type="protein sequence ID" value="ASIC004302-PA"/>
    <property type="gene ID" value="ASIC004302"/>
</dbReference>
<accession>A0A084VGK2</accession>
<keyword evidence="3" id="KW-0732">Signal</keyword>
<dbReference type="EMBL" id="ATLV01012984">
    <property type="status" value="NOT_ANNOTATED_CDS"/>
    <property type="molecule type" value="Genomic_DNA"/>
</dbReference>
<sequence length="224" mass="25165">MVAVGTLLWIGLIPISVIGYCQQNQHSPELENFIYVSKNITAVVLQDLDPVAFGRINLNHGRCLKCTTQFRDTVLTIEIRCDPGEAKYVETVDWRASEMEVDLFLIKMGKTIVGFDLLLCNLANQTSGVLAVHNPYAYEYRDPSYGVMKYDEECACDYLINITISYDIRKQRVSNSTGRINDPSTVNQAEDKTSGEGLPKQYKIIVAGLMLIIILMLCIACSYF</sequence>
<feature type="signal peptide" evidence="3">
    <location>
        <begin position="1"/>
        <end position="19"/>
    </location>
</feature>